<dbReference type="NCBIfam" id="NF010372">
    <property type="entry name" value="PRK13798.1"/>
    <property type="match status" value="1"/>
</dbReference>
<dbReference type="SUPFAM" id="SSF158694">
    <property type="entry name" value="UraD-Like"/>
    <property type="match status" value="1"/>
</dbReference>
<dbReference type="InterPro" id="IPR036778">
    <property type="entry name" value="OHCU_decarboxylase_sf"/>
</dbReference>
<dbReference type="PANTHER" id="PTHR43466:SF1">
    <property type="entry name" value="2-OXO-4-HYDROXY-4-CARBOXY-5-UREIDOIMIDAZOLINE DECARBOXYLASE-RELATED"/>
    <property type="match status" value="1"/>
</dbReference>
<dbReference type="PANTHER" id="PTHR43466">
    <property type="entry name" value="2-OXO-4-HYDROXY-4-CARBOXY-5-UREIDOIMIDAZOLINE DECARBOXYLASE-RELATED"/>
    <property type="match status" value="1"/>
</dbReference>
<evidence type="ECO:0000256" key="4">
    <source>
        <dbReference type="ARBA" id="ARBA00022631"/>
    </source>
</evidence>
<evidence type="ECO:0000256" key="1">
    <source>
        <dbReference type="ARBA" id="ARBA00001163"/>
    </source>
</evidence>
<evidence type="ECO:0000256" key="2">
    <source>
        <dbReference type="ARBA" id="ARBA00004754"/>
    </source>
</evidence>
<dbReference type="EC" id="4.1.1.97" evidence="3"/>
<evidence type="ECO:0000259" key="7">
    <source>
        <dbReference type="Pfam" id="PF09349"/>
    </source>
</evidence>
<keyword evidence="4" id="KW-0659">Purine metabolism</keyword>
<evidence type="ECO:0000313" key="8">
    <source>
        <dbReference type="EMBL" id="PXX13386.1"/>
    </source>
</evidence>
<dbReference type="EMBL" id="QJJU01000001">
    <property type="protein sequence ID" value="PXX13386.1"/>
    <property type="molecule type" value="Genomic_DNA"/>
</dbReference>
<keyword evidence="9" id="KW-1185">Reference proteome</keyword>
<gene>
    <name evidence="8" type="ORF">C8E89_101544</name>
</gene>
<keyword evidence="6" id="KW-0456">Lyase</keyword>
<keyword evidence="5" id="KW-0210">Decarboxylase</keyword>
<dbReference type="AlphaFoldDB" id="A0A318HSJ4"/>
<organism evidence="8 9">
    <name type="scientific">Mycolicibacterium moriokaense</name>
    <dbReference type="NCBI Taxonomy" id="39691"/>
    <lineage>
        <taxon>Bacteria</taxon>
        <taxon>Bacillati</taxon>
        <taxon>Actinomycetota</taxon>
        <taxon>Actinomycetes</taxon>
        <taxon>Mycobacteriales</taxon>
        <taxon>Mycobacteriaceae</taxon>
        <taxon>Mycolicibacterium</taxon>
    </lineage>
</organism>
<protein>
    <recommendedName>
        <fullName evidence="3">2-oxo-4-hydroxy-4-carboxy-5-ureidoimidazoline decarboxylase</fullName>
        <ecNumber evidence="3">4.1.1.97</ecNumber>
    </recommendedName>
</protein>
<dbReference type="Gene3D" id="1.10.3330.10">
    <property type="entry name" value="Oxo-4-hydroxy-4-carboxy-5-ureidoimidazoline decarboxylase"/>
    <property type="match status" value="1"/>
</dbReference>
<name>A0A318HSJ4_9MYCO</name>
<accession>A0A318HSJ4</accession>
<feature type="domain" description="Oxo-4-hydroxy-4-carboxy-5-ureidoimidazoline decarboxylase" evidence="7">
    <location>
        <begin position="22"/>
        <end position="170"/>
    </location>
</feature>
<evidence type="ECO:0000256" key="5">
    <source>
        <dbReference type="ARBA" id="ARBA00022793"/>
    </source>
</evidence>
<reference evidence="9" key="1">
    <citation type="submission" date="2018-05" db="EMBL/GenBank/DDBJ databases">
        <authorList>
            <person name="Deangelis K."/>
            <person name="Huntemann M."/>
            <person name="Clum A."/>
            <person name="Pillay M."/>
            <person name="Palaniappan K."/>
            <person name="Varghese N."/>
            <person name="Mikhailova N."/>
            <person name="Stamatis D."/>
            <person name="Reddy T."/>
            <person name="Daum C."/>
            <person name="Shapiro N."/>
            <person name="Ivanova N."/>
            <person name="Kyrpides N."/>
            <person name="Woyke T."/>
        </authorList>
    </citation>
    <scope>NUCLEOTIDE SEQUENCE [LARGE SCALE GENOMIC DNA]</scope>
    <source>
        <strain evidence="9">GAS496</strain>
    </source>
</reference>
<comment type="pathway">
    <text evidence="2">Purine metabolism; urate degradation; (S)-allantoin from urate: step 3/3.</text>
</comment>
<dbReference type="Proteomes" id="UP000247781">
    <property type="component" value="Unassembled WGS sequence"/>
</dbReference>
<dbReference type="GO" id="GO:0051997">
    <property type="term" value="F:2-oxo-4-hydroxy-4-carboxy-5-ureidoimidazoline decarboxylase activity"/>
    <property type="evidence" value="ECO:0007669"/>
    <property type="project" value="UniProtKB-EC"/>
</dbReference>
<evidence type="ECO:0000256" key="3">
    <source>
        <dbReference type="ARBA" id="ARBA00012257"/>
    </source>
</evidence>
<dbReference type="GO" id="GO:0019628">
    <property type="term" value="P:urate catabolic process"/>
    <property type="evidence" value="ECO:0007669"/>
    <property type="project" value="TreeGrafter"/>
</dbReference>
<evidence type="ECO:0000256" key="6">
    <source>
        <dbReference type="ARBA" id="ARBA00023239"/>
    </source>
</evidence>
<reference evidence="8 9" key="2">
    <citation type="submission" date="2018-06" db="EMBL/GenBank/DDBJ databases">
        <title>Sequencing of bacterial isolates from soil warming experiment in Harvard Forest, Massachusetts, USA.</title>
        <authorList>
            <person name="Deangelis K.PhD."/>
        </authorList>
    </citation>
    <scope>NUCLEOTIDE SEQUENCE [LARGE SCALE GENOMIC DNA]</scope>
    <source>
        <strain evidence="8 9">GAS496</strain>
    </source>
</reference>
<evidence type="ECO:0000313" key="9">
    <source>
        <dbReference type="Proteomes" id="UP000247781"/>
    </source>
</evidence>
<comment type="caution">
    <text evidence="8">The sequence shown here is derived from an EMBL/GenBank/DDBJ whole genome shotgun (WGS) entry which is preliminary data.</text>
</comment>
<sequence>MVYAFDDAGVLMHQGIGLEAFNAMPMRRAVHAVYECCYSVPLAADLARGRRYDSHDQLFRQTDALLFGLGEDSIDSILQAYPDIGKRPGSEKSQAEQCAVWCDQPGVMDQLGEASKHYLEHFGFGFVMFVNGYTAQDVLAAMSDRLLNDYETERKVVRNELARINRTRLERMLGPEGGYDNW</sequence>
<dbReference type="GO" id="GO:0006144">
    <property type="term" value="P:purine nucleobase metabolic process"/>
    <property type="evidence" value="ECO:0007669"/>
    <property type="project" value="UniProtKB-KW"/>
</dbReference>
<dbReference type="Pfam" id="PF09349">
    <property type="entry name" value="OHCU_decarbox"/>
    <property type="match status" value="1"/>
</dbReference>
<proteinExistence type="predicted"/>
<dbReference type="InterPro" id="IPR018020">
    <property type="entry name" value="OHCU_decarboxylase"/>
</dbReference>
<comment type="catalytic activity">
    <reaction evidence="1">
        <text>5-hydroxy-2-oxo-4-ureido-2,5-dihydro-1H-imidazole-5-carboxylate + H(+) = (S)-allantoin + CO2</text>
        <dbReference type="Rhea" id="RHEA:26301"/>
        <dbReference type="ChEBI" id="CHEBI:15378"/>
        <dbReference type="ChEBI" id="CHEBI:15678"/>
        <dbReference type="ChEBI" id="CHEBI:16526"/>
        <dbReference type="ChEBI" id="CHEBI:58639"/>
        <dbReference type="EC" id="4.1.1.97"/>
    </reaction>
</comment>